<keyword evidence="3" id="KW-1185">Reference proteome</keyword>
<comment type="caution">
    <text evidence="2">The sequence shown here is derived from an EMBL/GenBank/DDBJ whole genome shotgun (WGS) entry which is preliminary data.</text>
</comment>
<dbReference type="EMBL" id="JACEFB010000015">
    <property type="protein sequence ID" value="MBA2227562.1"/>
    <property type="molecule type" value="Genomic_DNA"/>
</dbReference>
<evidence type="ECO:0000313" key="3">
    <source>
        <dbReference type="Proteomes" id="UP000542342"/>
    </source>
</evidence>
<evidence type="ECO:0008006" key="4">
    <source>
        <dbReference type="Google" id="ProtNLM"/>
    </source>
</evidence>
<dbReference type="InterPro" id="IPR041289">
    <property type="entry name" value="Bact_RF_family3"/>
</dbReference>
<evidence type="ECO:0000256" key="1">
    <source>
        <dbReference type="SAM" id="MobiDB-lite"/>
    </source>
</evidence>
<dbReference type="Pfam" id="PF18845">
    <property type="entry name" value="baeRF_family3"/>
    <property type="match status" value="1"/>
</dbReference>
<protein>
    <recommendedName>
        <fullName evidence="4">Chemotaxis protein</fullName>
    </recommendedName>
</protein>
<reference evidence="2 3" key="1">
    <citation type="submission" date="2020-07" db="EMBL/GenBank/DDBJ databases">
        <title>Thermogemmata thermophila gen. nov., sp. nov., a novel moderate thermophilic planctomycete from a Kamchatka hot spring.</title>
        <authorList>
            <person name="Elcheninov A.G."/>
            <person name="Podosokorskaya O.A."/>
            <person name="Kovaleva O.L."/>
            <person name="Novikov A."/>
            <person name="Bonch-Osmolovskaya E.A."/>
            <person name="Toshchakov S.V."/>
            <person name="Kublanov I.V."/>
        </authorList>
    </citation>
    <scope>NUCLEOTIDE SEQUENCE [LARGE SCALE GENOMIC DNA]</scope>
    <source>
        <strain evidence="2 3">2918</strain>
    </source>
</reference>
<dbReference type="RefSeq" id="WP_194539426.1">
    <property type="nucleotide sequence ID" value="NZ_JACEFB010000015.1"/>
</dbReference>
<feature type="compositionally biased region" description="Basic and acidic residues" evidence="1">
    <location>
        <begin position="169"/>
        <end position="178"/>
    </location>
</feature>
<feature type="region of interest" description="Disordered" evidence="1">
    <location>
        <begin position="169"/>
        <end position="193"/>
    </location>
</feature>
<evidence type="ECO:0000313" key="2">
    <source>
        <dbReference type="EMBL" id="MBA2227562.1"/>
    </source>
</evidence>
<proteinExistence type="predicted"/>
<gene>
    <name evidence="2" type="ORF">H0921_15485</name>
</gene>
<sequence>MPILGPKYLRELLQAQEAPCVSIYLPTHRTYPDNEQDPIRFKNLVKQVEESLAKAYPQRQTEELRHKLQQLAGNALFWRNTLDGLAVLASPKRFDVFTLPRTMPERAVAADSFHVKPLLRHVQSADRFRVLALSRDRAALFEGNRYKLDPLQGNGFPLTLTEVLGSELTEPHRDRHSADAAQHAIAHGSGSRKDEIDIDTQRFFRVVADRLPLNGVPVVLAALAEHQSPFRSACHRHQDLLPEGVLGDPFHLSLEELRSKAWKVVEPIYLQRLQKLCEDFGTAYSRGAGAADLADAAHAAVAARIGLLLIDADQVIPGVIDPATGELRNGDLADPKVDDALDDLAEMVLRAGGDVVVVPHERMPTQTGLAAIYRY</sequence>
<accession>A0A7V8VGV4</accession>
<name>A0A7V8VGV4_9BACT</name>
<dbReference type="Proteomes" id="UP000542342">
    <property type="component" value="Unassembled WGS sequence"/>
</dbReference>
<organism evidence="2 3">
    <name type="scientific">Thermogemmata fonticola</name>
    <dbReference type="NCBI Taxonomy" id="2755323"/>
    <lineage>
        <taxon>Bacteria</taxon>
        <taxon>Pseudomonadati</taxon>
        <taxon>Planctomycetota</taxon>
        <taxon>Planctomycetia</taxon>
        <taxon>Gemmatales</taxon>
        <taxon>Gemmataceae</taxon>
        <taxon>Thermogemmata</taxon>
    </lineage>
</organism>
<dbReference type="AlphaFoldDB" id="A0A7V8VGV4"/>